<protein>
    <submittedName>
        <fullName evidence="3">Uncharacterized protein</fullName>
    </submittedName>
</protein>
<name>A0A1I7UP33_9PELO</name>
<evidence type="ECO:0000313" key="3">
    <source>
        <dbReference type="WBParaSite" id="Csp11.Scaffold630.g17920.t1"/>
    </source>
</evidence>
<keyword evidence="2" id="KW-1185">Reference proteome</keyword>
<feature type="compositionally biased region" description="Basic residues" evidence="1">
    <location>
        <begin position="87"/>
        <end position="101"/>
    </location>
</feature>
<dbReference type="Proteomes" id="UP000095282">
    <property type="component" value="Unplaced"/>
</dbReference>
<evidence type="ECO:0000313" key="2">
    <source>
        <dbReference type="Proteomes" id="UP000095282"/>
    </source>
</evidence>
<organism evidence="2 3">
    <name type="scientific">Caenorhabditis tropicalis</name>
    <dbReference type="NCBI Taxonomy" id="1561998"/>
    <lineage>
        <taxon>Eukaryota</taxon>
        <taxon>Metazoa</taxon>
        <taxon>Ecdysozoa</taxon>
        <taxon>Nematoda</taxon>
        <taxon>Chromadorea</taxon>
        <taxon>Rhabditida</taxon>
        <taxon>Rhabditina</taxon>
        <taxon>Rhabditomorpha</taxon>
        <taxon>Rhabditoidea</taxon>
        <taxon>Rhabditidae</taxon>
        <taxon>Peloderinae</taxon>
        <taxon>Caenorhabditis</taxon>
    </lineage>
</organism>
<dbReference type="AlphaFoldDB" id="A0A1I7UP33"/>
<dbReference type="WBParaSite" id="Csp11.Scaffold630.g17920.t1">
    <property type="protein sequence ID" value="Csp11.Scaffold630.g17920.t1"/>
    <property type="gene ID" value="Csp11.Scaffold630.g17920"/>
</dbReference>
<sequence length="101" mass="12003">MTTGYIMYPYFSNYHLIAHIYAWYLSIEASIIYYTEEFRLYYGWIDRDSAVFNTKFTVFIHRNVTPPSEKTETSSEASGTEEESSGKKTHHKRNKKSKKQR</sequence>
<proteinExistence type="predicted"/>
<accession>A0A1I7UP33</accession>
<reference evidence="3" key="1">
    <citation type="submission" date="2016-11" db="UniProtKB">
        <authorList>
            <consortium name="WormBaseParasite"/>
        </authorList>
    </citation>
    <scope>IDENTIFICATION</scope>
</reference>
<evidence type="ECO:0000256" key="1">
    <source>
        <dbReference type="SAM" id="MobiDB-lite"/>
    </source>
</evidence>
<feature type="region of interest" description="Disordered" evidence="1">
    <location>
        <begin position="66"/>
        <end position="101"/>
    </location>
</feature>